<evidence type="ECO:0000313" key="3">
    <source>
        <dbReference type="Proteomes" id="UP000443843"/>
    </source>
</evidence>
<dbReference type="InterPro" id="IPR003673">
    <property type="entry name" value="CoA-Trfase_fam_III"/>
</dbReference>
<accession>A0A844WD07</accession>
<keyword evidence="3" id="KW-1185">Reference proteome</keyword>
<dbReference type="SUPFAM" id="SSF89796">
    <property type="entry name" value="CoA-transferase family III (CaiB/BaiF)"/>
    <property type="match status" value="1"/>
</dbReference>
<dbReference type="Gene3D" id="3.30.1540.10">
    <property type="entry name" value="formyl-coa transferase, domain 3"/>
    <property type="match status" value="1"/>
</dbReference>
<dbReference type="Pfam" id="PF02515">
    <property type="entry name" value="CoA_transf_3"/>
    <property type="match status" value="1"/>
</dbReference>
<protein>
    <submittedName>
        <fullName evidence="2">CoA transferase</fullName>
    </submittedName>
</protein>
<gene>
    <name evidence="2" type="ORF">GLS40_05750</name>
</gene>
<dbReference type="Gene3D" id="3.40.50.10540">
    <property type="entry name" value="Crotonobetainyl-coa:carnitine coa-transferase, domain 1"/>
    <property type="match status" value="1"/>
</dbReference>
<dbReference type="PANTHER" id="PTHR48207:SF4">
    <property type="entry name" value="BLL6097 PROTEIN"/>
    <property type="match status" value="1"/>
</dbReference>
<dbReference type="EMBL" id="WNXQ01000003">
    <property type="protein sequence ID" value="MWB77520.1"/>
    <property type="molecule type" value="Genomic_DNA"/>
</dbReference>
<reference evidence="2 3" key="1">
    <citation type="submission" date="2019-11" db="EMBL/GenBank/DDBJ databases">
        <title>Pseudooceanicola pacifica sp. nov., isolated from deep-sea sediment of the Pacific Ocean.</title>
        <authorList>
            <person name="Lyu L."/>
        </authorList>
    </citation>
    <scope>NUCLEOTIDE SEQUENCE [LARGE SCALE GENOMIC DNA]</scope>
    <source>
        <strain evidence="2 3">216_PA32_1</strain>
    </source>
</reference>
<keyword evidence="1 2" id="KW-0808">Transferase</keyword>
<dbReference type="Proteomes" id="UP000443843">
    <property type="component" value="Unassembled WGS sequence"/>
</dbReference>
<dbReference type="InterPro" id="IPR050483">
    <property type="entry name" value="CoA-transferase_III_domain"/>
</dbReference>
<dbReference type="GO" id="GO:0008410">
    <property type="term" value="F:CoA-transferase activity"/>
    <property type="evidence" value="ECO:0007669"/>
    <property type="project" value="TreeGrafter"/>
</dbReference>
<organism evidence="2 3">
    <name type="scientific">Pseudooceanicola pacificus</name>
    <dbReference type="NCBI Taxonomy" id="2676438"/>
    <lineage>
        <taxon>Bacteria</taxon>
        <taxon>Pseudomonadati</taxon>
        <taxon>Pseudomonadota</taxon>
        <taxon>Alphaproteobacteria</taxon>
        <taxon>Rhodobacterales</taxon>
        <taxon>Paracoccaceae</taxon>
        <taxon>Pseudooceanicola</taxon>
    </lineage>
</organism>
<proteinExistence type="predicted"/>
<dbReference type="InterPro" id="IPR023606">
    <property type="entry name" value="CoA-Trfase_III_dom_1_sf"/>
</dbReference>
<evidence type="ECO:0000256" key="1">
    <source>
        <dbReference type="ARBA" id="ARBA00022679"/>
    </source>
</evidence>
<dbReference type="AlphaFoldDB" id="A0A844WD07"/>
<evidence type="ECO:0000313" key="2">
    <source>
        <dbReference type="EMBL" id="MWB77520.1"/>
    </source>
</evidence>
<comment type="caution">
    <text evidence="2">The sequence shown here is derived from an EMBL/GenBank/DDBJ whole genome shotgun (WGS) entry which is preliminary data.</text>
</comment>
<dbReference type="InterPro" id="IPR044855">
    <property type="entry name" value="CoA-Trfase_III_dom3_sf"/>
</dbReference>
<name>A0A844WD07_9RHOB</name>
<dbReference type="PANTHER" id="PTHR48207">
    <property type="entry name" value="SUCCINATE--HYDROXYMETHYLGLUTARATE COA-TRANSFERASE"/>
    <property type="match status" value="1"/>
</dbReference>
<sequence length="394" mass="41481">MKGRLGRSEGMEGRIDPADPVLAGVRVLDFGRYIAAPLCAALLADLGADVIRVEPASGASDRDVMPLGPDRDGALYSQMNRGKRSLAIDFGDPHESPVLRSLVAASDVVVVNMPPRQLAKAGLSYDRLKALKPDIILTTISAYSTTGSGSNLTGFDGTGQALSGAMHITGDGTMPTRAAVSYVDYSTGISAAYATLAAIIRHMRTGHGQHVETSLLRNALAIMNPILIEVATGVRSRRATGNRSPISGPSDAFRSADGWVMIQVIGDVMFARLAELIGRPDLVGQDDYASDIARGENGAALSEIVANWCRTRSSADIMSSLSEVRIPCVPILTPAQAMQSPELQGGGYFSYPGARDVPVVAPLARIAGSAELRPSPRLGEHNEEILREIGVGPA</sequence>